<evidence type="ECO:0000313" key="2">
    <source>
        <dbReference type="EMBL" id="TDM12703.1"/>
    </source>
</evidence>
<evidence type="ECO:0000313" key="3">
    <source>
        <dbReference type="Proteomes" id="UP000294843"/>
    </source>
</evidence>
<dbReference type="InterPro" id="IPR022742">
    <property type="entry name" value="Hydrolase_4"/>
</dbReference>
<dbReference type="GO" id="GO:0016787">
    <property type="term" value="F:hydrolase activity"/>
    <property type="evidence" value="ECO:0007669"/>
    <property type="project" value="UniProtKB-KW"/>
</dbReference>
<feature type="domain" description="Serine aminopeptidase S33" evidence="1">
    <location>
        <begin position="23"/>
        <end position="280"/>
    </location>
</feature>
<reference evidence="2 3" key="1">
    <citation type="submission" date="2019-01" db="EMBL/GenBank/DDBJ databases">
        <title>Draft genome sequences of the type strains of six Macrococcus species.</title>
        <authorList>
            <person name="Mazhar S."/>
            <person name="Altermann E."/>
            <person name="Hill C."/>
            <person name="Mcauliffe O."/>
        </authorList>
    </citation>
    <scope>NUCLEOTIDE SEQUENCE [LARGE SCALE GENOMIC DNA]</scope>
    <source>
        <strain evidence="2 3">ATCC 51825</strain>
    </source>
</reference>
<dbReference type="InterPro" id="IPR051044">
    <property type="entry name" value="MAG_DAG_Lipase"/>
</dbReference>
<dbReference type="Pfam" id="PF12146">
    <property type="entry name" value="Hydrolase_4"/>
    <property type="match status" value="1"/>
</dbReference>
<dbReference type="Proteomes" id="UP000294843">
    <property type="component" value="Unassembled WGS sequence"/>
</dbReference>
<name>A0A4R6BW87_9STAP</name>
<sequence length="299" mass="34233">MEKFTVTLADNHQTEVMTFTPDHPIGTVQFLHGMAEHMDRYQDLGQYFKARGYKVIMHNHVGHGGLVQDDEKGHFDSMQQLVQHSAEILETFKVPDRPVVLIGHSMGSVVARRYVTMYPEHFAALILSGTSYFDAKMAAALQLLRGMIAVNGKDHKGDFANKVTLKQFNRKFRPLTTPSDWLSADPEKVQRFIDDPLTGFNMSLNAYKEILKSLKLTQQKRQLKRMNKHMPILLVSGKEDAFSNFGKGIDRLGHLYKEAGIEHVTVQLYSHSRHEVLLESNQTEVMERMARWLEQVSHD</sequence>
<organism evidence="2 3">
    <name type="scientific">Macrococcus bovicus</name>
    <dbReference type="NCBI Taxonomy" id="69968"/>
    <lineage>
        <taxon>Bacteria</taxon>
        <taxon>Bacillati</taxon>
        <taxon>Bacillota</taxon>
        <taxon>Bacilli</taxon>
        <taxon>Bacillales</taxon>
        <taxon>Staphylococcaceae</taxon>
        <taxon>Macrococcus</taxon>
    </lineage>
</organism>
<evidence type="ECO:0000259" key="1">
    <source>
        <dbReference type="Pfam" id="PF12146"/>
    </source>
</evidence>
<dbReference type="AlphaFoldDB" id="A0A4R6BW87"/>
<proteinExistence type="predicted"/>
<dbReference type="PANTHER" id="PTHR11614">
    <property type="entry name" value="PHOSPHOLIPASE-RELATED"/>
    <property type="match status" value="1"/>
</dbReference>
<gene>
    <name evidence="2" type="ORF">ERX55_10640</name>
</gene>
<accession>A0A4R6BW87</accession>
<keyword evidence="2" id="KW-0378">Hydrolase</keyword>
<dbReference type="RefSeq" id="WP_133452569.1">
    <property type="nucleotide sequence ID" value="NZ_SCWF01000015.1"/>
</dbReference>
<dbReference type="EMBL" id="SCWF01000015">
    <property type="protein sequence ID" value="TDM12703.1"/>
    <property type="molecule type" value="Genomic_DNA"/>
</dbReference>
<keyword evidence="3" id="KW-1185">Reference proteome</keyword>
<dbReference type="Gene3D" id="3.40.50.1820">
    <property type="entry name" value="alpha/beta hydrolase"/>
    <property type="match status" value="1"/>
</dbReference>
<dbReference type="SUPFAM" id="SSF53474">
    <property type="entry name" value="alpha/beta-Hydrolases"/>
    <property type="match status" value="1"/>
</dbReference>
<protein>
    <submittedName>
        <fullName evidence="2">Alpha/beta fold hydrolase</fullName>
    </submittedName>
</protein>
<comment type="caution">
    <text evidence="2">The sequence shown here is derived from an EMBL/GenBank/DDBJ whole genome shotgun (WGS) entry which is preliminary data.</text>
</comment>
<dbReference type="OrthoDB" id="9806902at2"/>
<dbReference type="InterPro" id="IPR029058">
    <property type="entry name" value="AB_hydrolase_fold"/>
</dbReference>